<dbReference type="GO" id="GO:0005047">
    <property type="term" value="F:signal recognition particle binding"/>
    <property type="evidence" value="ECO:0007669"/>
    <property type="project" value="TreeGrafter"/>
</dbReference>
<dbReference type="SMART" id="SM00382">
    <property type="entry name" value="AAA"/>
    <property type="match status" value="1"/>
</dbReference>
<dbReference type="GO" id="GO:0005886">
    <property type="term" value="C:plasma membrane"/>
    <property type="evidence" value="ECO:0007669"/>
    <property type="project" value="UniProtKB-SubCell"/>
</dbReference>
<evidence type="ECO:0000256" key="14">
    <source>
        <dbReference type="SAM" id="MobiDB-lite"/>
    </source>
</evidence>
<evidence type="ECO:0000256" key="13">
    <source>
        <dbReference type="NCBIfam" id="TIGR03499"/>
    </source>
</evidence>
<evidence type="ECO:0000313" key="18">
    <source>
        <dbReference type="Proteomes" id="UP000256334"/>
    </source>
</evidence>
<keyword evidence="10" id="KW-0472">Membrane</keyword>
<evidence type="ECO:0000256" key="8">
    <source>
        <dbReference type="ARBA" id="ARBA00022927"/>
    </source>
</evidence>
<dbReference type="InterPro" id="IPR003593">
    <property type="entry name" value="AAA+_ATPase"/>
</dbReference>
<evidence type="ECO:0000313" key="17">
    <source>
        <dbReference type="EMBL" id="REC94694.1"/>
    </source>
</evidence>
<dbReference type="SMART" id="SM00962">
    <property type="entry name" value="SRP54"/>
    <property type="match status" value="1"/>
</dbReference>
<comment type="similarity">
    <text evidence="2">Belongs to the GTP-binding SRP family.</text>
</comment>
<dbReference type="Proteomes" id="UP000256334">
    <property type="component" value="Unassembled WGS sequence"/>
</dbReference>
<comment type="caution">
    <text evidence="17">The sequence shown here is derived from an EMBL/GenBank/DDBJ whole genome shotgun (WGS) entry which is preliminary data.</text>
</comment>
<dbReference type="RefSeq" id="WP_115853800.1">
    <property type="nucleotide sequence ID" value="NZ_QRDJ01000007.1"/>
</dbReference>
<keyword evidence="17" id="KW-0966">Cell projection</keyword>
<keyword evidence="18" id="KW-1185">Reference proteome</keyword>
<evidence type="ECO:0000256" key="9">
    <source>
        <dbReference type="ARBA" id="ARBA00023134"/>
    </source>
</evidence>
<keyword evidence="8" id="KW-0653">Protein transport</keyword>
<dbReference type="GO" id="GO:0005525">
    <property type="term" value="F:GTP binding"/>
    <property type="evidence" value="ECO:0007669"/>
    <property type="project" value="UniProtKB-UniRule"/>
</dbReference>
<evidence type="ECO:0000256" key="1">
    <source>
        <dbReference type="ARBA" id="ARBA00004413"/>
    </source>
</evidence>
<dbReference type="Gene3D" id="3.40.50.300">
    <property type="entry name" value="P-loop containing nucleotide triphosphate hydrolases"/>
    <property type="match status" value="1"/>
</dbReference>
<comment type="function">
    <text evidence="12">Necessary for flagellar biosynthesis. May be involved in translocation of the flagellum.</text>
</comment>
<dbReference type="NCBIfam" id="TIGR03499">
    <property type="entry name" value="FlhF"/>
    <property type="match status" value="1"/>
</dbReference>
<accession>A0A3D9DWJ6</accession>
<reference evidence="17 18" key="1">
    <citation type="submission" date="2018-07" db="EMBL/GenBank/DDBJ databases">
        <title>Genomic Encyclopedia of Type Strains, Phase IV (KMG-IV): sequencing the most valuable type-strain genomes for metagenomic binning, comparative biology and taxonomic classification.</title>
        <authorList>
            <person name="Goeker M."/>
        </authorList>
    </citation>
    <scope>NUCLEOTIDE SEQUENCE [LARGE SCALE GENOMIC DNA]</scope>
    <source>
        <strain evidence="17 18">DSM 14324</strain>
    </source>
</reference>
<dbReference type="GO" id="GO:0015031">
    <property type="term" value="P:protein transport"/>
    <property type="evidence" value="ECO:0007669"/>
    <property type="project" value="UniProtKB-KW"/>
</dbReference>
<feature type="compositionally biased region" description="Pro residues" evidence="14">
    <location>
        <begin position="57"/>
        <end position="83"/>
    </location>
</feature>
<keyword evidence="6" id="KW-0547">Nucleotide-binding</keyword>
<dbReference type="Pfam" id="PF00448">
    <property type="entry name" value="SRP54"/>
    <property type="match status" value="1"/>
</dbReference>
<name>A0A3D9DWJ6_9GAMM</name>
<keyword evidence="17" id="KW-0969">Cilium</keyword>
<evidence type="ECO:0000259" key="16">
    <source>
        <dbReference type="SMART" id="SM00962"/>
    </source>
</evidence>
<feature type="region of interest" description="Disordered" evidence="14">
    <location>
        <begin position="51"/>
        <end position="89"/>
    </location>
</feature>
<evidence type="ECO:0000256" key="6">
    <source>
        <dbReference type="ARBA" id="ARBA00022741"/>
    </source>
</evidence>
<keyword evidence="11" id="KW-1006">Bacterial flagellum protein export</keyword>
<evidence type="ECO:0000256" key="3">
    <source>
        <dbReference type="ARBA" id="ARBA00014919"/>
    </source>
</evidence>
<evidence type="ECO:0000256" key="11">
    <source>
        <dbReference type="ARBA" id="ARBA00023225"/>
    </source>
</evidence>
<evidence type="ECO:0000256" key="12">
    <source>
        <dbReference type="ARBA" id="ARBA00025337"/>
    </source>
</evidence>
<gene>
    <name evidence="17" type="ORF">C8D72_1520</name>
</gene>
<evidence type="ECO:0000256" key="7">
    <source>
        <dbReference type="ARBA" id="ARBA00022795"/>
    </source>
</evidence>
<dbReference type="GO" id="GO:0003924">
    <property type="term" value="F:GTPase activity"/>
    <property type="evidence" value="ECO:0007669"/>
    <property type="project" value="UniProtKB-UniRule"/>
</dbReference>
<evidence type="ECO:0000256" key="2">
    <source>
        <dbReference type="ARBA" id="ARBA00008531"/>
    </source>
</evidence>
<dbReference type="InterPro" id="IPR020006">
    <property type="entry name" value="FlhF"/>
</dbReference>
<keyword evidence="5" id="KW-1003">Cell membrane</keyword>
<dbReference type="AlphaFoldDB" id="A0A3D9DWJ6"/>
<protein>
    <recommendedName>
        <fullName evidence="3 13">Flagellar biosynthesis protein FlhF</fullName>
    </recommendedName>
</protein>
<comment type="subcellular location">
    <subcellularLocation>
        <location evidence="1">Cell membrane</location>
        <topology evidence="1">Peripheral membrane protein</topology>
        <orientation evidence="1">Cytoplasmic side</orientation>
    </subcellularLocation>
</comment>
<keyword evidence="7" id="KW-1005">Bacterial flagellum biogenesis</keyword>
<evidence type="ECO:0000256" key="5">
    <source>
        <dbReference type="ARBA" id="ARBA00022475"/>
    </source>
</evidence>
<evidence type="ECO:0000256" key="10">
    <source>
        <dbReference type="ARBA" id="ARBA00023136"/>
    </source>
</evidence>
<keyword evidence="4" id="KW-0813">Transport</keyword>
<proteinExistence type="inferred from homology"/>
<sequence length="770" mass="83769">MGVHRFIGVNARDAMRQVRESLGDDALILSNRQVDGGVEIVAMLDADQESLTGHPAEPAPKTPEPAAPAPAPPEPVPEAPPRPSGAAPEEMQAFSAQLMGELSAMRDLLNTRLTTPPTAEEEKATPATRLRQRLIGVGFSQTLVRELIALLPAEFADTSETDIDEALNGWISRQLAARLEISDVNSDLLAEGGVMALIGPTGVGKTTTTAKLASRYVMTHGNRDAALITTDSYRIGAQEQLRIYARLLGVEVHALEGDGDLGALLGRLMTPRRALLQMQRATPKRTILIDTLGMSQRDPRLATEVARLGEAGVPIATLLVLDAASHGDTLEQVVAAYQQAAAQAGTPIRGCIITKLDESARPATVLDILARHRLQVLFIANGQRVPEDLAAVDVAALVNEALSVDSASPFGYDAATLAEMAGQTRQSKAHALSRDVVSHGRSLHAMFDTLGRRAPGTPLLERLWAHGVSNAPNESFAAHMAVRAPLTVAPNEEHALWWSKENGSRKQDWAMPLVSLDDHGLPLPQTWLRHRLPTSETARMAWARETHQSAWHLMATLPAVEEMHRLAADRQLWMAAATAARRVRHQGERQRLVDLAGLAEEIDQRQCRWRARPVNMVLSCLPALYETRGSGAPVEVLVWFARLHDVDDNRVLARRYWLSNAVTGRDVASRLARAVALEGLEGLTRQAMRRLEESGVARSDRETRLQLASGLAALATRLELCGEDWAMDVRAQLFNLSGGARRRTGTVLLEALLQAFTARDALMDARGERA</sequence>
<dbReference type="GO" id="GO:0044781">
    <property type="term" value="P:bacterial-type flagellum organization"/>
    <property type="evidence" value="ECO:0007669"/>
    <property type="project" value="UniProtKB-UniRule"/>
</dbReference>
<dbReference type="SUPFAM" id="SSF52540">
    <property type="entry name" value="P-loop containing nucleoside triphosphate hydrolases"/>
    <property type="match status" value="1"/>
</dbReference>
<organism evidence="17 18">
    <name type="scientific">Kushneria indalinina DSM 14324</name>
    <dbReference type="NCBI Taxonomy" id="1122140"/>
    <lineage>
        <taxon>Bacteria</taxon>
        <taxon>Pseudomonadati</taxon>
        <taxon>Pseudomonadota</taxon>
        <taxon>Gammaproteobacteria</taxon>
        <taxon>Oceanospirillales</taxon>
        <taxon>Halomonadaceae</taxon>
        <taxon>Kushneria</taxon>
    </lineage>
</organism>
<feature type="domain" description="AAA+ ATPase" evidence="15">
    <location>
        <begin position="191"/>
        <end position="384"/>
    </location>
</feature>
<dbReference type="PANTHER" id="PTHR43134">
    <property type="entry name" value="SIGNAL RECOGNITION PARTICLE RECEPTOR SUBUNIT ALPHA"/>
    <property type="match status" value="1"/>
</dbReference>
<evidence type="ECO:0000259" key="15">
    <source>
        <dbReference type="SMART" id="SM00382"/>
    </source>
</evidence>
<dbReference type="OrthoDB" id="9778554at2"/>
<dbReference type="FunFam" id="3.40.50.300:FF:000695">
    <property type="entry name" value="Flagellar biosynthesis regulator FlhF"/>
    <property type="match status" value="1"/>
</dbReference>
<dbReference type="GO" id="GO:0006614">
    <property type="term" value="P:SRP-dependent cotranslational protein targeting to membrane"/>
    <property type="evidence" value="ECO:0007669"/>
    <property type="project" value="UniProtKB-UniRule"/>
</dbReference>
<feature type="domain" description="SRP54-type proteins GTP-binding" evidence="16">
    <location>
        <begin position="192"/>
        <end position="403"/>
    </location>
</feature>
<dbReference type="InterPro" id="IPR027417">
    <property type="entry name" value="P-loop_NTPase"/>
</dbReference>
<dbReference type="InterPro" id="IPR000897">
    <property type="entry name" value="SRP54_GTPase_dom"/>
</dbReference>
<dbReference type="PANTHER" id="PTHR43134:SF3">
    <property type="entry name" value="FLAGELLAR BIOSYNTHESIS PROTEIN FLHF"/>
    <property type="match status" value="1"/>
</dbReference>
<dbReference type="EMBL" id="QRDJ01000007">
    <property type="protein sequence ID" value="REC94694.1"/>
    <property type="molecule type" value="Genomic_DNA"/>
</dbReference>
<keyword evidence="17" id="KW-0282">Flagellum</keyword>
<dbReference type="InterPro" id="IPR047040">
    <property type="entry name" value="FlhF__GTPase_dom"/>
</dbReference>
<dbReference type="CDD" id="cd17873">
    <property type="entry name" value="FlhF"/>
    <property type="match status" value="1"/>
</dbReference>
<evidence type="ECO:0000256" key="4">
    <source>
        <dbReference type="ARBA" id="ARBA00022448"/>
    </source>
</evidence>
<keyword evidence="9" id="KW-0342">GTP-binding</keyword>